<dbReference type="SUPFAM" id="SSF56300">
    <property type="entry name" value="Metallo-dependent phosphatases"/>
    <property type="match status" value="1"/>
</dbReference>
<dbReference type="Gene3D" id="3.60.21.10">
    <property type="match status" value="1"/>
</dbReference>
<protein>
    <recommendedName>
        <fullName evidence="3">Calcineurin-like phosphoesterase domain-containing protein</fullName>
    </recommendedName>
</protein>
<evidence type="ECO:0000313" key="5">
    <source>
        <dbReference type="Proteomes" id="UP000656319"/>
    </source>
</evidence>
<dbReference type="PANTHER" id="PTHR42850">
    <property type="entry name" value="METALLOPHOSPHOESTERASE"/>
    <property type="match status" value="1"/>
</dbReference>
<dbReference type="PIRSF" id="PIRSF000883">
    <property type="entry name" value="Pesterase_MJ0912"/>
    <property type="match status" value="1"/>
</dbReference>
<dbReference type="InterPro" id="IPR024654">
    <property type="entry name" value="Calcineurin-like_PHP_lpxH"/>
</dbReference>
<dbReference type="InterPro" id="IPR050126">
    <property type="entry name" value="Ap4A_hydrolase"/>
</dbReference>
<feature type="domain" description="Calcineurin-like phosphoesterase" evidence="3">
    <location>
        <begin position="52"/>
        <end position="234"/>
    </location>
</feature>
<sequence>MPALTTAMSSFPKCSQQSTQNANTNDRPWTPDDESSRIAQFTTFAASPGSHMKIAALSDIHGNLPALEAVLDDIERQGADVIVNLGDILSGPLYPSQTADRLMQLGLPTIRGNHERQLLGADRTRMGPSDRFAREALSEAHLAWVSALPATLWLDSDVLLVHGTPQDDLSYFLETVTADGCRTATHGEVRRRAAEVEATLILCGHTHLARSMQLADGRFIVNPGSVGLPAYEDKHPFAHRMEARTPHARYASVTRRTNGWEVAFRAVEYDWHAAAELAAANGRPDWEAALRTGYC</sequence>
<evidence type="ECO:0000256" key="2">
    <source>
        <dbReference type="SAM" id="MobiDB-lite"/>
    </source>
</evidence>
<comment type="caution">
    <text evidence="4">The sequence shown here is derived from an EMBL/GenBank/DDBJ whole genome shotgun (WGS) entry which is preliminary data.</text>
</comment>
<reference evidence="4 5" key="1">
    <citation type="submission" date="2020-10" db="EMBL/GenBank/DDBJ databases">
        <authorList>
            <person name="Peeters C."/>
        </authorList>
    </citation>
    <scope>NUCLEOTIDE SEQUENCE [LARGE SCALE GENOMIC DNA]</scope>
    <source>
        <strain evidence="4 5">LMG 27952</strain>
    </source>
</reference>
<evidence type="ECO:0000256" key="1">
    <source>
        <dbReference type="ARBA" id="ARBA00008950"/>
    </source>
</evidence>
<dbReference type="Pfam" id="PF12850">
    <property type="entry name" value="Metallophos_2"/>
    <property type="match status" value="1"/>
</dbReference>
<comment type="similarity">
    <text evidence="1">Belongs to the metallophosphoesterase superfamily. YfcE family.</text>
</comment>
<evidence type="ECO:0000259" key="3">
    <source>
        <dbReference type="Pfam" id="PF12850"/>
    </source>
</evidence>
<dbReference type="PANTHER" id="PTHR42850:SF2">
    <property type="entry name" value="BLL5683 PROTEIN"/>
    <property type="match status" value="1"/>
</dbReference>
<dbReference type="InterPro" id="IPR029052">
    <property type="entry name" value="Metallo-depent_PP-like"/>
</dbReference>
<organism evidence="4 5">
    <name type="scientific">Paraburkholderia hiiakae</name>
    <dbReference type="NCBI Taxonomy" id="1081782"/>
    <lineage>
        <taxon>Bacteria</taxon>
        <taxon>Pseudomonadati</taxon>
        <taxon>Pseudomonadota</taxon>
        <taxon>Betaproteobacteria</taxon>
        <taxon>Burkholderiales</taxon>
        <taxon>Burkholderiaceae</taxon>
        <taxon>Paraburkholderia</taxon>
    </lineage>
</organism>
<proteinExistence type="inferred from homology"/>
<keyword evidence="5" id="KW-1185">Reference proteome</keyword>
<dbReference type="InterPro" id="IPR011152">
    <property type="entry name" value="Pesterase_MJ0912"/>
</dbReference>
<accession>A0ABN7HI95</accession>
<dbReference type="EMBL" id="CAJHCQ010000002">
    <property type="protein sequence ID" value="CAD6520443.1"/>
    <property type="molecule type" value="Genomic_DNA"/>
</dbReference>
<feature type="compositionally biased region" description="Polar residues" evidence="2">
    <location>
        <begin position="1"/>
        <end position="27"/>
    </location>
</feature>
<dbReference type="Proteomes" id="UP000656319">
    <property type="component" value="Unassembled WGS sequence"/>
</dbReference>
<name>A0ABN7HI95_9BURK</name>
<feature type="region of interest" description="Disordered" evidence="2">
    <location>
        <begin position="1"/>
        <end position="34"/>
    </location>
</feature>
<evidence type="ECO:0000313" key="4">
    <source>
        <dbReference type="EMBL" id="CAD6520443.1"/>
    </source>
</evidence>
<gene>
    <name evidence="4" type="ORF">LMG27952_01309</name>
</gene>